<protein>
    <submittedName>
        <fullName evidence="1">Uncharacterized protein</fullName>
    </submittedName>
</protein>
<dbReference type="EMBL" id="FCOM02000004">
    <property type="protein sequence ID" value="SAL29007.1"/>
    <property type="molecule type" value="Genomic_DNA"/>
</dbReference>
<evidence type="ECO:0000313" key="2">
    <source>
        <dbReference type="Proteomes" id="UP000055019"/>
    </source>
</evidence>
<keyword evidence="2" id="KW-1185">Reference proteome</keyword>
<proteinExistence type="predicted"/>
<comment type="caution">
    <text evidence="1">The sequence shown here is derived from an EMBL/GenBank/DDBJ whole genome shotgun (WGS) entry which is preliminary data.</text>
</comment>
<dbReference type="Proteomes" id="UP000055019">
    <property type="component" value="Unassembled WGS sequence"/>
</dbReference>
<sequence length="94" mass="10224">MSPAFEARTTATASSVEACIASRWKSGTRGLSRVKREGAVRLRAQTFFKGVTIGVSVRKDAGKTLVEYFERRIAAPLYETMVRGCLHPDASDGS</sequence>
<accession>A0A158GAU3</accession>
<reference evidence="1" key="1">
    <citation type="submission" date="2016-01" db="EMBL/GenBank/DDBJ databases">
        <authorList>
            <person name="Peeters C."/>
        </authorList>
    </citation>
    <scope>NUCLEOTIDE SEQUENCE [LARGE SCALE GENOMIC DNA]</scope>
    <source>
        <strain evidence="1">LMG 29317</strain>
    </source>
</reference>
<evidence type="ECO:0000313" key="1">
    <source>
        <dbReference type="EMBL" id="SAL29007.1"/>
    </source>
</evidence>
<gene>
    <name evidence="1" type="ORF">AWB74_01273</name>
</gene>
<dbReference type="AlphaFoldDB" id="A0A158GAU3"/>
<name>A0A158GAU3_9BURK</name>
<organism evidence="1 2">
    <name type="scientific">Caballeronia arvi</name>
    <dbReference type="NCBI Taxonomy" id="1777135"/>
    <lineage>
        <taxon>Bacteria</taxon>
        <taxon>Pseudomonadati</taxon>
        <taxon>Pseudomonadota</taxon>
        <taxon>Betaproteobacteria</taxon>
        <taxon>Burkholderiales</taxon>
        <taxon>Burkholderiaceae</taxon>
        <taxon>Caballeronia</taxon>
    </lineage>
</organism>